<evidence type="ECO:0000313" key="1">
    <source>
        <dbReference type="EMBL" id="AQQ70724.1"/>
    </source>
</evidence>
<dbReference type="RefSeq" id="WP_146682966.1">
    <property type="nucleotide sequence ID" value="NZ_CP019646.1"/>
</dbReference>
<dbReference type="AlphaFoldDB" id="A0A1Q2MDK9"/>
<sequence length="267" mass="30029">MQFLETLRYYSPTERKFITDDPHGVNPDGNWNNPFSPIRQLDDGAGLQVFANHDPVNGRDDWGLMSSFRNKSSITGCKDIGVWDTQGRSGNWGVVRANTHLIFGGGKTVEFNGKSQFSNYVQNTIDGTIFKRVDEDIEGLAKFWSESMQLDSERRFQTASLPLNNFGYYSGGDWTLSGTIGNGGDQGDGRLSGIYSSVDYKPVCCLHKSCCRQGSAQLEVRCKIEITLKDKFGYFYVGTELNKFGTPYWTVIHMFHDYNAKLEVPCN</sequence>
<dbReference type="Proteomes" id="UP000188181">
    <property type="component" value="Chromosome"/>
</dbReference>
<dbReference type="STRING" id="1851148.SMSP2_01085"/>
<proteinExistence type="predicted"/>
<organism evidence="1 2">
    <name type="scientific">Limihaloglobus sulfuriphilus</name>
    <dbReference type="NCBI Taxonomy" id="1851148"/>
    <lineage>
        <taxon>Bacteria</taxon>
        <taxon>Pseudomonadati</taxon>
        <taxon>Planctomycetota</taxon>
        <taxon>Phycisphaerae</taxon>
        <taxon>Sedimentisphaerales</taxon>
        <taxon>Sedimentisphaeraceae</taxon>
        <taxon>Limihaloglobus</taxon>
    </lineage>
</organism>
<dbReference type="KEGG" id="pbas:SMSP2_01085"/>
<keyword evidence="2" id="KW-1185">Reference proteome</keyword>
<evidence type="ECO:0000313" key="2">
    <source>
        <dbReference type="Proteomes" id="UP000188181"/>
    </source>
</evidence>
<accession>A0A1Q2MDK9</accession>
<dbReference type="EMBL" id="CP019646">
    <property type="protein sequence ID" value="AQQ70724.1"/>
    <property type="molecule type" value="Genomic_DNA"/>
</dbReference>
<reference evidence="2" key="1">
    <citation type="submission" date="2017-02" db="EMBL/GenBank/DDBJ databases">
        <title>Comparative genomics and description of representatives of a novel lineage of planctomycetes thriving in anoxic sediments.</title>
        <authorList>
            <person name="Spring S."/>
            <person name="Bunk B."/>
            <person name="Sproer C."/>
        </authorList>
    </citation>
    <scope>NUCLEOTIDE SEQUENCE [LARGE SCALE GENOMIC DNA]</scope>
    <source>
        <strain evidence="2">SM-Chi-D1</strain>
    </source>
</reference>
<protein>
    <submittedName>
        <fullName evidence="1">Uncharacterized protein</fullName>
    </submittedName>
</protein>
<gene>
    <name evidence="1" type="ORF">SMSP2_01085</name>
</gene>
<name>A0A1Q2MDK9_9BACT</name>
<dbReference type="OrthoDB" id="291551at2"/>